<dbReference type="InterPro" id="IPR005804">
    <property type="entry name" value="FA_desaturase_dom"/>
</dbReference>
<accession>A0A0T6BFJ3</accession>
<feature type="domain" description="Fatty acid desaturase" evidence="2">
    <location>
        <begin position="15"/>
        <end position="183"/>
    </location>
</feature>
<evidence type="ECO:0000313" key="4">
    <source>
        <dbReference type="Proteomes" id="UP000051574"/>
    </source>
</evidence>
<evidence type="ECO:0000313" key="3">
    <source>
        <dbReference type="EMBL" id="KRT86117.1"/>
    </source>
</evidence>
<dbReference type="Pfam" id="PF00487">
    <property type="entry name" value="FA_desaturase"/>
    <property type="match status" value="1"/>
</dbReference>
<proteinExistence type="predicted"/>
<protein>
    <recommendedName>
        <fullName evidence="2">Fatty acid desaturase domain-containing protein</fullName>
    </recommendedName>
</protein>
<dbReference type="Proteomes" id="UP000051574">
    <property type="component" value="Unassembled WGS sequence"/>
</dbReference>
<dbReference type="InterPro" id="IPR053100">
    <property type="entry name" value="Cytochrome_b5-related"/>
</dbReference>
<feature type="transmembrane region" description="Helical" evidence="1">
    <location>
        <begin position="21"/>
        <end position="40"/>
    </location>
</feature>
<dbReference type="AlphaFoldDB" id="A0A0T6BFJ3"/>
<dbReference type="PANTHER" id="PTHR16740">
    <property type="entry name" value="CYTOCHROME B5-RELATED PROTEIN-RELATED"/>
    <property type="match status" value="1"/>
</dbReference>
<comment type="caution">
    <text evidence="3">The sequence shown here is derived from an EMBL/GenBank/DDBJ whole genome shotgun (WGS) entry which is preliminary data.</text>
</comment>
<gene>
    <name evidence="3" type="ORF">AMK59_2648</name>
</gene>
<dbReference type="GO" id="GO:0006629">
    <property type="term" value="P:lipid metabolic process"/>
    <property type="evidence" value="ECO:0007669"/>
    <property type="project" value="InterPro"/>
</dbReference>
<dbReference type="EMBL" id="LJIG01000823">
    <property type="protein sequence ID" value="KRT86117.1"/>
    <property type="molecule type" value="Genomic_DNA"/>
</dbReference>
<reference evidence="3 4" key="1">
    <citation type="submission" date="2015-09" db="EMBL/GenBank/DDBJ databases">
        <title>Draft genome of the scarab beetle Oryctes borbonicus.</title>
        <authorList>
            <person name="Meyer J.M."/>
            <person name="Markov G.V."/>
            <person name="Baskaran P."/>
            <person name="Herrmann M."/>
            <person name="Sommer R.J."/>
            <person name="Roedelsperger C."/>
        </authorList>
    </citation>
    <scope>NUCLEOTIDE SEQUENCE [LARGE SCALE GENOMIC DNA]</scope>
    <source>
        <strain evidence="3">OB123</strain>
        <tissue evidence="3">Whole animal</tissue>
    </source>
</reference>
<keyword evidence="1" id="KW-0472">Membrane</keyword>
<feature type="transmembrane region" description="Helical" evidence="1">
    <location>
        <begin position="60"/>
        <end position="77"/>
    </location>
</feature>
<evidence type="ECO:0000259" key="2">
    <source>
        <dbReference type="Pfam" id="PF00487"/>
    </source>
</evidence>
<keyword evidence="1" id="KW-1133">Transmembrane helix</keyword>
<dbReference type="OrthoDB" id="260519at2759"/>
<organism evidence="3 4">
    <name type="scientific">Oryctes borbonicus</name>
    <dbReference type="NCBI Taxonomy" id="1629725"/>
    <lineage>
        <taxon>Eukaryota</taxon>
        <taxon>Metazoa</taxon>
        <taxon>Ecdysozoa</taxon>
        <taxon>Arthropoda</taxon>
        <taxon>Hexapoda</taxon>
        <taxon>Insecta</taxon>
        <taxon>Pterygota</taxon>
        <taxon>Neoptera</taxon>
        <taxon>Endopterygota</taxon>
        <taxon>Coleoptera</taxon>
        <taxon>Polyphaga</taxon>
        <taxon>Scarabaeiformia</taxon>
        <taxon>Scarabaeidae</taxon>
        <taxon>Dynastinae</taxon>
        <taxon>Oryctes</taxon>
    </lineage>
</organism>
<feature type="transmembrane region" description="Helical" evidence="1">
    <location>
        <begin position="83"/>
        <end position="103"/>
    </location>
</feature>
<dbReference type="PANTHER" id="PTHR16740:SF1">
    <property type="entry name" value="CYTOCHROME B5-RELATED PROTEIN-RELATED"/>
    <property type="match status" value="1"/>
</dbReference>
<name>A0A0T6BFJ3_9SCAR</name>
<keyword evidence="1" id="KW-0812">Transmembrane</keyword>
<sequence length="216" mass="25060">MNFFEPWFGYYPVTKTFTTKYLPWLYSPFVWVFLFHVTLVSRLKDAILNNDARSFSKADLIPYILPLVMYFFGNQTVTNTIVMWNVVVLCGSFIFTAVGINAAHHHPEIFHDGDTPRKETEWGLNQLDAVADRNEINGSHFLILTSYGDHALHHMFPTLDHGLLKHLYPVFHKTLKQFNVNIRFISQIEMVKGQFLQMARSKPNPNPPSTETNKQK</sequence>
<keyword evidence="4" id="KW-1185">Reference proteome</keyword>
<evidence type="ECO:0000256" key="1">
    <source>
        <dbReference type="SAM" id="Phobius"/>
    </source>
</evidence>